<comment type="caution">
    <text evidence="1">The sequence shown here is derived from an EMBL/GenBank/DDBJ whole genome shotgun (WGS) entry which is preliminary data.</text>
</comment>
<gene>
    <name evidence="1" type="ORF">M569_00079</name>
</gene>
<name>S8D4K7_9LAMI</name>
<dbReference type="EMBL" id="AUSU01000009">
    <property type="protein sequence ID" value="EPS74704.1"/>
    <property type="molecule type" value="Genomic_DNA"/>
</dbReference>
<proteinExistence type="predicted"/>
<dbReference type="AlphaFoldDB" id="S8D4K7"/>
<feature type="non-terminal residue" evidence="1">
    <location>
        <position position="1"/>
    </location>
</feature>
<dbReference type="Proteomes" id="UP000015453">
    <property type="component" value="Unassembled WGS sequence"/>
</dbReference>
<accession>S8D4K7</accession>
<protein>
    <submittedName>
        <fullName evidence="1">Uncharacterized protein</fullName>
    </submittedName>
</protein>
<evidence type="ECO:0000313" key="2">
    <source>
        <dbReference type="Proteomes" id="UP000015453"/>
    </source>
</evidence>
<reference evidence="1 2" key="1">
    <citation type="journal article" date="2013" name="BMC Genomics">
        <title>The miniature genome of a carnivorous plant Genlisea aurea contains a low number of genes and short non-coding sequences.</title>
        <authorList>
            <person name="Leushkin E.V."/>
            <person name="Sutormin R.A."/>
            <person name="Nabieva E.R."/>
            <person name="Penin A.A."/>
            <person name="Kondrashov A.S."/>
            <person name="Logacheva M.D."/>
        </authorList>
    </citation>
    <scope>NUCLEOTIDE SEQUENCE [LARGE SCALE GENOMIC DNA]</scope>
</reference>
<organism evidence="1 2">
    <name type="scientific">Genlisea aurea</name>
    <dbReference type="NCBI Taxonomy" id="192259"/>
    <lineage>
        <taxon>Eukaryota</taxon>
        <taxon>Viridiplantae</taxon>
        <taxon>Streptophyta</taxon>
        <taxon>Embryophyta</taxon>
        <taxon>Tracheophyta</taxon>
        <taxon>Spermatophyta</taxon>
        <taxon>Magnoliopsida</taxon>
        <taxon>eudicotyledons</taxon>
        <taxon>Gunneridae</taxon>
        <taxon>Pentapetalae</taxon>
        <taxon>asterids</taxon>
        <taxon>lamiids</taxon>
        <taxon>Lamiales</taxon>
        <taxon>Lentibulariaceae</taxon>
        <taxon>Genlisea</taxon>
    </lineage>
</organism>
<keyword evidence="2" id="KW-1185">Reference proteome</keyword>
<sequence>RIQEAQLPIMQRIEVLVFTFQISQIVDGVYFCFGHSNRTKPFVMLLFSQSYGVRHRLQDQISIDFEWMMESPEKPWRACKRGALPTEL</sequence>
<evidence type="ECO:0000313" key="1">
    <source>
        <dbReference type="EMBL" id="EPS74704.1"/>
    </source>
</evidence>